<name>A0A6N1VD24_9HYPH</name>
<gene>
    <name evidence="1" type="ORF">HTY61_10235</name>
</gene>
<keyword evidence="2" id="KW-1185">Reference proteome</keyword>
<organism evidence="1 2">
    <name type="scientific">Oricola thermophila</name>
    <dbReference type="NCBI Taxonomy" id="2742145"/>
    <lineage>
        <taxon>Bacteria</taxon>
        <taxon>Pseudomonadati</taxon>
        <taxon>Pseudomonadota</taxon>
        <taxon>Alphaproteobacteria</taxon>
        <taxon>Hyphomicrobiales</taxon>
        <taxon>Ahrensiaceae</taxon>
        <taxon>Oricola</taxon>
    </lineage>
</organism>
<dbReference type="KEGG" id="orm:HTY61_10235"/>
<reference evidence="1 2" key="1">
    <citation type="submission" date="2020-06" db="EMBL/GenBank/DDBJ databases">
        <title>Oricola thermophila sp. nov. isolated from a tidal sediments.</title>
        <authorList>
            <person name="Kwon K.K."/>
            <person name="Yang S.-H."/>
            <person name="Park M.-J."/>
        </authorList>
    </citation>
    <scope>NUCLEOTIDE SEQUENCE [LARGE SCALE GENOMIC DNA]</scope>
    <source>
        <strain evidence="1 2">MEBiC13590</strain>
    </source>
</reference>
<dbReference type="RefSeq" id="WP_175276693.1">
    <property type="nucleotide sequence ID" value="NZ_CP054836.1"/>
</dbReference>
<accession>A0A6N1VD24</accession>
<proteinExistence type="predicted"/>
<sequence>MPTISIFFGIVIQMYWRDHNPPHLHALYQGREALFDIQTGEVIGGSLPDRAERIVSEWIAQRRPAFAGKLGAWQSSSALQPGAGSRC</sequence>
<dbReference type="EMBL" id="CP054836">
    <property type="protein sequence ID" value="QKV18800.1"/>
    <property type="molecule type" value="Genomic_DNA"/>
</dbReference>
<dbReference type="AlphaFoldDB" id="A0A6N1VD24"/>
<protein>
    <submittedName>
        <fullName evidence="1">DUF4160 domain-containing protein</fullName>
    </submittedName>
</protein>
<dbReference type="Pfam" id="PF13711">
    <property type="entry name" value="DUF4160"/>
    <property type="match status" value="1"/>
</dbReference>
<dbReference type="InterPro" id="IPR025427">
    <property type="entry name" value="DUF4160"/>
</dbReference>
<dbReference type="Proteomes" id="UP000509367">
    <property type="component" value="Chromosome"/>
</dbReference>
<evidence type="ECO:0000313" key="1">
    <source>
        <dbReference type="EMBL" id="QKV18800.1"/>
    </source>
</evidence>
<evidence type="ECO:0000313" key="2">
    <source>
        <dbReference type="Proteomes" id="UP000509367"/>
    </source>
</evidence>